<dbReference type="InterPro" id="IPR021857">
    <property type="entry name" value="DUF3467"/>
</dbReference>
<proteinExistence type="predicted"/>
<dbReference type="EMBL" id="LDJR01000052">
    <property type="protein sequence ID" value="OAK70107.1"/>
    <property type="molecule type" value="Genomic_DNA"/>
</dbReference>
<dbReference type="PATRIC" id="fig|217031.6.peg.2819"/>
<accession>A0A177ZQ65</accession>
<evidence type="ECO:0000313" key="2">
    <source>
        <dbReference type="Proteomes" id="UP000077881"/>
    </source>
</evidence>
<evidence type="ECO:0000313" key="1">
    <source>
        <dbReference type="EMBL" id="OAK70107.1"/>
    </source>
</evidence>
<dbReference type="STRING" id="217031.ABB05_13095"/>
<name>A0A177ZQ65_9BACI</name>
<gene>
    <name evidence="1" type="ORF">ABB05_13095</name>
</gene>
<comment type="caution">
    <text evidence="1">The sequence shown here is derived from an EMBL/GenBank/DDBJ whole genome shotgun (WGS) entry which is preliminary data.</text>
</comment>
<dbReference type="Proteomes" id="UP000077881">
    <property type="component" value="Unassembled WGS sequence"/>
</dbReference>
<dbReference type="Pfam" id="PF11950">
    <property type="entry name" value="DUF3467"/>
    <property type="match status" value="1"/>
</dbReference>
<protein>
    <submittedName>
        <fullName evidence="1">Uncharacterized protein</fullName>
    </submittedName>
</protein>
<keyword evidence="2" id="KW-1185">Reference proteome</keyword>
<sequence>MVDRNNDLRIAIDLDTFKTEFAERVQVETSGQHVILSFLQMIPGATEQQSNAKIVSRIALTWPQFALVSDLLSELKSEHKQSAQDTFVSCVVAEKEVTNVT</sequence>
<reference evidence="1 2" key="1">
    <citation type="submission" date="2015-05" db="EMBL/GenBank/DDBJ databases">
        <title>Comparison of genome.</title>
        <authorList>
            <person name="Zheng Z."/>
            <person name="Sun M."/>
        </authorList>
    </citation>
    <scope>NUCLEOTIDE SEQUENCE [LARGE SCALE GENOMIC DNA]</scope>
    <source>
        <strain evidence="1 2">G25-74</strain>
    </source>
</reference>
<dbReference type="AlphaFoldDB" id="A0A177ZQ65"/>
<organism evidence="1 2">
    <name type="scientific">Lederbergia galactosidilytica</name>
    <dbReference type="NCBI Taxonomy" id="217031"/>
    <lineage>
        <taxon>Bacteria</taxon>
        <taxon>Bacillati</taxon>
        <taxon>Bacillota</taxon>
        <taxon>Bacilli</taxon>
        <taxon>Bacillales</taxon>
        <taxon>Bacillaceae</taxon>
        <taxon>Lederbergia</taxon>
    </lineage>
</organism>
<dbReference type="RefSeq" id="WP_064468304.1">
    <property type="nucleotide sequence ID" value="NZ_LDJR01000052.1"/>
</dbReference>